<keyword evidence="4" id="KW-1185">Reference proteome</keyword>
<organism evidence="3 4">
    <name type="scientific">Penicillium malachiteum</name>
    <dbReference type="NCBI Taxonomy" id="1324776"/>
    <lineage>
        <taxon>Eukaryota</taxon>
        <taxon>Fungi</taxon>
        <taxon>Dikarya</taxon>
        <taxon>Ascomycota</taxon>
        <taxon>Pezizomycotina</taxon>
        <taxon>Eurotiomycetes</taxon>
        <taxon>Eurotiomycetidae</taxon>
        <taxon>Eurotiales</taxon>
        <taxon>Aspergillaceae</taxon>
        <taxon>Penicillium</taxon>
    </lineage>
</organism>
<evidence type="ECO:0000313" key="3">
    <source>
        <dbReference type="EMBL" id="KAJ5716734.1"/>
    </source>
</evidence>
<protein>
    <submittedName>
        <fullName evidence="3">Uncharacterized protein</fullName>
    </submittedName>
</protein>
<dbReference type="EMBL" id="JAQJAN010000012">
    <property type="protein sequence ID" value="KAJ5716734.1"/>
    <property type="molecule type" value="Genomic_DNA"/>
</dbReference>
<keyword evidence="2" id="KW-0472">Membrane</keyword>
<comment type="caution">
    <text evidence="3">The sequence shown here is derived from an EMBL/GenBank/DDBJ whole genome shotgun (WGS) entry which is preliminary data.</text>
</comment>
<evidence type="ECO:0000256" key="2">
    <source>
        <dbReference type="SAM" id="Phobius"/>
    </source>
</evidence>
<feature type="transmembrane region" description="Helical" evidence="2">
    <location>
        <begin position="126"/>
        <end position="147"/>
    </location>
</feature>
<evidence type="ECO:0000256" key="1">
    <source>
        <dbReference type="SAM" id="MobiDB-lite"/>
    </source>
</evidence>
<feature type="region of interest" description="Disordered" evidence="1">
    <location>
        <begin position="1"/>
        <end position="27"/>
    </location>
</feature>
<dbReference type="Proteomes" id="UP001215712">
    <property type="component" value="Unassembled WGS sequence"/>
</dbReference>
<reference evidence="3" key="2">
    <citation type="submission" date="2023-01" db="EMBL/GenBank/DDBJ databases">
        <authorList>
            <person name="Petersen C."/>
        </authorList>
    </citation>
    <scope>NUCLEOTIDE SEQUENCE</scope>
    <source>
        <strain evidence="3">IBT 17514</strain>
    </source>
</reference>
<keyword evidence="2" id="KW-0812">Transmembrane</keyword>
<gene>
    <name evidence="3" type="ORF">N7493_008645</name>
</gene>
<proteinExistence type="predicted"/>
<reference evidence="3" key="1">
    <citation type="journal article" date="2023" name="IMA Fungus">
        <title>Comparative genomic study of the Penicillium genus elucidates a diverse pangenome and 15 lateral gene transfer events.</title>
        <authorList>
            <person name="Petersen C."/>
            <person name="Sorensen T."/>
            <person name="Nielsen M.R."/>
            <person name="Sondergaard T.E."/>
            <person name="Sorensen J.L."/>
            <person name="Fitzpatrick D.A."/>
            <person name="Frisvad J.C."/>
            <person name="Nielsen K.L."/>
        </authorList>
    </citation>
    <scope>NUCLEOTIDE SEQUENCE</scope>
    <source>
        <strain evidence="3">IBT 17514</strain>
    </source>
</reference>
<name>A0AAD6HHN9_9EURO</name>
<accession>A0AAD6HHN9</accession>
<sequence length="295" mass="30406">MSSTPYYSRAGNNHPGGNRLENDFSTLEVSPPRGLGRCAETSTFPEMVEQMQGTVKCAITSNINNDEYLAIVLPICVLLDHNAMTTPSAVLSSMTDSKTNDSQFTRTVAQSPTAPVTICGLRRRDFWIIFGVIAGLLALGAIIGGVVGENESKSSHTQVVTKTVTQATQNASMNTSTSCAGGTGDGNLSGLCAFACEYGYCPPGPCTCTSYGTPSPTPSTTGEDGVPISGEDDEYEGLCSFCCNHGYCPSSACTTANSSSGSSTITSRASSTGTVATATSSVSGIGRILVSSESP</sequence>
<evidence type="ECO:0000313" key="4">
    <source>
        <dbReference type="Proteomes" id="UP001215712"/>
    </source>
</evidence>
<dbReference type="AlphaFoldDB" id="A0AAD6HHN9"/>
<keyword evidence="2" id="KW-1133">Transmembrane helix</keyword>